<organism evidence="3 4">
    <name type="scientific">Psychrosphaera haliotis</name>
    <dbReference type="NCBI Taxonomy" id="555083"/>
    <lineage>
        <taxon>Bacteria</taxon>
        <taxon>Pseudomonadati</taxon>
        <taxon>Pseudomonadota</taxon>
        <taxon>Gammaproteobacteria</taxon>
        <taxon>Alteromonadales</taxon>
        <taxon>Pseudoalteromonadaceae</taxon>
        <taxon>Psychrosphaera</taxon>
    </lineage>
</organism>
<keyword evidence="2" id="KW-0472">Membrane</keyword>
<keyword evidence="4" id="KW-1185">Reference proteome</keyword>
<accession>A0A6N8F5T5</accession>
<dbReference type="EMBL" id="WOCD01000003">
    <property type="protein sequence ID" value="MUH71925.1"/>
    <property type="molecule type" value="Genomic_DNA"/>
</dbReference>
<feature type="region of interest" description="Disordered" evidence="1">
    <location>
        <begin position="105"/>
        <end position="155"/>
    </location>
</feature>
<protein>
    <submittedName>
        <fullName evidence="3">Uncharacterized protein</fullName>
    </submittedName>
</protein>
<name>A0A6N8F5T5_9GAMM</name>
<feature type="compositionally biased region" description="Acidic residues" evidence="1">
    <location>
        <begin position="145"/>
        <end position="155"/>
    </location>
</feature>
<sequence>MFQHIARWTFLITVWKKYKGQLLSTLAYLFALLLVSLVHKDYLDYVATANEGQSFIASSFFIKWIAYLALTGFYIYIFSSFSKTKKQGHQNLSFLKKFAKTSNNTSTTFDNEELKSKKGPHTKSNNEDPFSNIRNKSKLRSEADLIIDSDEQPKN</sequence>
<reference evidence="3 4" key="1">
    <citation type="submission" date="2019-11" db="EMBL/GenBank/DDBJ databases">
        <title>P. haliotis isolates from Z. marina roots.</title>
        <authorList>
            <person name="Cohen M."/>
            <person name="Jospin G."/>
            <person name="Eisen J.A."/>
            <person name="Coil D.A."/>
        </authorList>
    </citation>
    <scope>NUCLEOTIDE SEQUENCE [LARGE SCALE GENOMIC DNA]</scope>
    <source>
        <strain evidence="3 4">UCD-MCMsp1aY</strain>
    </source>
</reference>
<evidence type="ECO:0000256" key="2">
    <source>
        <dbReference type="SAM" id="Phobius"/>
    </source>
</evidence>
<keyword evidence="2" id="KW-1133">Transmembrane helix</keyword>
<gene>
    <name evidence="3" type="ORF">GNP35_05230</name>
</gene>
<proteinExistence type="predicted"/>
<comment type="caution">
    <text evidence="3">The sequence shown here is derived from an EMBL/GenBank/DDBJ whole genome shotgun (WGS) entry which is preliminary data.</text>
</comment>
<evidence type="ECO:0000256" key="1">
    <source>
        <dbReference type="SAM" id="MobiDB-lite"/>
    </source>
</evidence>
<dbReference type="AlphaFoldDB" id="A0A6N8F5T5"/>
<dbReference type="RefSeq" id="WP_155695146.1">
    <property type="nucleotide sequence ID" value="NZ_WOCD01000003.1"/>
</dbReference>
<dbReference type="Proteomes" id="UP000439994">
    <property type="component" value="Unassembled WGS sequence"/>
</dbReference>
<keyword evidence="2" id="KW-0812">Transmembrane</keyword>
<feature type="transmembrane region" description="Helical" evidence="2">
    <location>
        <begin position="56"/>
        <end position="77"/>
    </location>
</feature>
<evidence type="ECO:0000313" key="3">
    <source>
        <dbReference type="EMBL" id="MUH71925.1"/>
    </source>
</evidence>
<evidence type="ECO:0000313" key="4">
    <source>
        <dbReference type="Proteomes" id="UP000439994"/>
    </source>
</evidence>